<keyword evidence="2" id="KW-1185">Reference proteome</keyword>
<comment type="caution">
    <text evidence="1">The sequence shown here is derived from an EMBL/GenBank/DDBJ whole genome shotgun (WGS) entry which is preliminary data.</text>
</comment>
<gene>
    <name evidence="1" type="ORF">BAE44_0026266</name>
</gene>
<dbReference type="Proteomes" id="UP000095767">
    <property type="component" value="Unassembled WGS sequence"/>
</dbReference>
<sequence length="265" mass="29582">LDRKRPEKSFSLWFVLRLSESTDIAGIAMNCLKLLASQFKLVADTAMGELTLLASLQDVSHSHAPPRVGIQEKHCKIVQTCRPDPLCCKAIGHEPSIVSSELSHILPEEVSFNFKCHISALEHSSLHGSSHEMGKRSVKRDRMPPLKLSVSLEPHHVHDERLQASYAVEVIGNNDQEYIDVSIQQVGEMIRSNAINCFLHQPQITKYSVRWITKHGVAKFYVKKAKAHSRIRAGVPKTSSQVQDLNKCKDKVAKEDIAKGGPNNV</sequence>
<dbReference type="AlphaFoldDB" id="A0A1E5UIL5"/>
<dbReference type="InterPro" id="IPR013181">
    <property type="entry name" value="DUF1719"/>
</dbReference>
<evidence type="ECO:0000313" key="1">
    <source>
        <dbReference type="EMBL" id="OEL12713.1"/>
    </source>
</evidence>
<dbReference type="SMART" id="SM01157">
    <property type="entry name" value="DUF1719"/>
    <property type="match status" value="1"/>
</dbReference>
<proteinExistence type="predicted"/>
<dbReference type="Pfam" id="PF08224">
    <property type="entry name" value="DUF1719"/>
    <property type="match status" value="1"/>
</dbReference>
<name>A0A1E5UIL5_9POAL</name>
<feature type="non-terminal residue" evidence="1">
    <location>
        <position position="1"/>
    </location>
</feature>
<reference evidence="1 2" key="1">
    <citation type="submission" date="2016-09" db="EMBL/GenBank/DDBJ databases">
        <title>The draft genome of Dichanthelium oligosanthes: A C3 panicoid grass species.</title>
        <authorList>
            <person name="Studer A.J."/>
            <person name="Schnable J.C."/>
            <person name="Brutnell T.P."/>
        </authorList>
    </citation>
    <scope>NUCLEOTIDE SEQUENCE [LARGE SCALE GENOMIC DNA]</scope>
    <source>
        <strain evidence="2">cv. Kellogg 1175</strain>
        <tissue evidence="1">Leaf</tissue>
    </source>
</reference>
<evidence type="ECO:0000313" key="2">
    <source>
        <dbReference type="Proteomes" id="UP000095767"/>
    </source>
</evidence>
<organism evidence="1 2">
    <name type="scientific">Dichanthelium oligosanthes</name>
    <dbReference type="NCBI Taxonomy" id="888268"/>
    <lineage>
        <taxon>Eukaryota</taxon>
        <taxon>Viridiplantae</taxon>
        <taxon>Streptophyta</taxon>
        <taxon>Embryophyta</taxon>
        <taxon>Tracheophyta</taxon>
        <taxon>Spermatophyta</taxon>
        <taxon>Magnoliopsida</taxon>
        <taxon>Liliopsida</taxon>
        <taxon>Poales</taxon>
        <taxon>Poaceae</taxon>
        <taxon>PACMAD clade</taxon>
        <taxon>Panicoideae</taxon>
        <taxon>Panicodae</taxon>
        <taxon>Paniceae</taxon>
        <taxon>Dichantheliinae</taxon>
        <taxon>Dichanthelium</taxon>
    </lineage>
</organism>
<dbReference type="EMBL" id="LWDX02076075">
    <property type="protein sequence ID" value="OEL12713.1"/>
    <property type="molecule type" value="Genomic_DNA"/>
</dbReference>
<protein>
    <submittedName>
        <fullName evidence="1">Uncharacterized protein</fullName>
    </submittedName>
</protein>
<accession>A0A1E5UIL5</accession>
<dbReference type="OrthoDB" id="655353at2759"/>